<proteinExistence type="predicted"/>
<reference evidence="1" key="1">
    <citation type="journal article" date="2020" name="mSystems">
        <title>Genome- and Community-Level Interaction Insights into Carbon Utilization and Element Cycling Functions of Hydrothermarchaeota in Hydrothermal Sediment.</title>
        <authorList>
            <person name="Zhou Z."/>
            <person name="Liu Y."/>
            <person name="Xu W."/>
            <person name="Pan J."/>
            <person name="Luo Z.H."/>
            <person name="Li M."/>
        </authorList>
    </citation>
    <scope>NUCLEOTIDE SEQUENCE</scope>
    <source>
        <strain evidence="1">SpSt-649</strain>
    </source>
</reference>
<comment type="caution">
    <text evidence="1">The sequence shown here is derived from an EMBL/GenBank/DDBJ whole genome shotgun (WGS) entry which is preliminary data.</text>
</comment>
<accession>A0A7C4D1H1</accession>
<evidence type="ECO:0008006" key="2">
    <source>
        <dbReference type="Google" id="ProtNLM"/>
    </source>
</evidence>
<organism evidence="1">
    <name type="scientific">Thermofilum pendens</name>
    <dbReference type="NCBI Taxonomy" id="2269"/>
    <lineage>
        <taxon>Archaea</taxon>
        <taxon>Thermoproteota</taxon>
        <taxon>Thermoprotei</taxon>
        <taxon>Thermofilales</taxon>
        <taxon>Thermofilaceae</taxon>
        <taxon>Thermofilum</taxon>
    </lineage>
</organism>
<sequence length="189" mass="20151">MTLVVRSASKAFIVPNPLLSADKYLHSAANVLCLNPIMAPAIEVGGGDLFLETDTPVLAAVAGEADVSADGRRASSWAAVRFTRSLEVHAEKKAYVSIKGLRSEAEGRAPLHSGHSPALNSTELDGVEPRLLAALKAPPSLRGDGGDWLQAASRLQRYLQFLADIVQRGAELVRVNLGGVEYEAWVLEL</sequence>
<gene>
    <name evidence="1" type="ORF">ENU21_00920</name>
</gene>
<evidence type="ECO:0000313" key="1">
    <source>
        <dbReference type="EMBL" id="HGM46300.1"/>
    </source>
</evidence>
<name>A0A7C4D1H1_THEPE</name>
<dbReference type="EMBL" id="DTBQ01000027">
    <property type="protein sequence ID" value="HGM46300.1"/>
    <property type="molecule type" value="Genomic_DNA"/>
</dbReference>
<dbReference type="AlphaFoldDB" id="A0A7C4D1H1"/>
<protein>
    <recommendedName>
        <fullName evidence="2">Carboxyltransferase domain-containing protein</fullName>
    </recommendedName>
</protein>